<dbReference type="HAMAP" id="MF_00839">
    <property type="entry name" value="HPF"/>
    <property type="match status" value="1"/>
</dbReference>
<keyword evidence="4" id="KW-0963">Cytoplasm</keyword>
<dbReference type="NCBIfam" id="TIGR00741">
    <property type="entry name" value="yfiA"/>
    <property type="match status" value="1"/>
</dbReference>
<dbReference type="InterPro" id="IPR003489">
    <property type="entry name" value="RHF/RaiA"/>
</dbReference>
<dbReference type="CDD" id="cd00552">
    <property type="entry name" value="RaiA"/>
    <property type="match status" value="1"/>
</dbReference>
<keyword evidence="1 4" id="KW-0810">Translation regulation</keyword>
<dbReference type="InterPro" id="IPR050574">
    <property type="entry name" value="HPF/YfiA_ribosome-assoc"/>
</dbReference>
<dbReference type="PANTHER" id="PTHR33231:SF1">
    <property type="entry name" value="30S RIBOSOMAL PROTEIN"/>
    <property type="match status" value="1"/>
</dbReference>
<dbReference type="SUPFAM" id="SSF69754">
    <property type="entry name" value="Ribosome binding protein Y (YfiA homologue)"/>
    <property type="match status" value="1"/>
</dbReference>
<evidence type="ECO:0000256" key="2">
    <source>
        <dbReference type="ARBA" id="ARBA00038695"/>
    </source>
</evidence>
<dbReference type="InterPro" id="IPR036567">
    <property type="entry name" value="RHF-like"/>
</dbReference>
<dbReference type="InterPro" id="IPR032528">
    <property type="entry name" value="Ribosom_S30AE_C"/>
</dbReference>
<evidence type="ECO:0000256" key="4">
    <source>
        <dbReference type="HAMAP-Rule" id="MF_00839"/>
    </source>
</evidence>
<comment type="subunit">
    <text evidence="4">Interacts with 100S ribosomes.</text>
</comment>
<gene>
    <name evidence="4" type="primary">hpf</name>
    <name evidence="6" type="ORF">DB43_GB00180</name>
</gene>
<comment type="caution">
    <text evidence="6">The sequence shown here is derived from an EMBL/GenBank/DDBJ whole genome shotgun (WGS) entry which is preliminary data.</text>
</comment>
<comment type="similarity">
    <text evidence="4">Belongs to the HPF/YfiA ribosome-associated protein family. Long HPF subfamily.</text>
</comment>
<name>A0A0C1C236_9BACT</name>
<evidence type="ECO:0000259" key="5">
    <source>
        <dbReference type="Pfam" id="PF16321"/>
    </source>
</evidence>
<dbReference type="Proteomes" id="UP000031307">
    <property type="component" value="Unassembled WGS sequence"/>
</dbReference>
<dbReference type="EMBL" id="JSAM01000071">
    <property type="protein sequence ID" value="KIA77656.1"/>
    <property type="molecule type" value="Genomic_DNA"/>
</dbReference>
<dbReference type="PANTHER" id="PTHR33231">
    <property type="entry name" value="30S RIBOSOMAL PROTEIN"/>
    <property type="match status" value="1"/>
</dbReference>
<dbReference type="GO" id="GO:0045900">
    <property type="term" value="P:negative regulation of translational elongation"/>
    <property type="evidence" value="ECO:0007669"/>
    <property type="project" value="TreeGrafter"/>
</dbReference>
<dbReference type="Gene3D" id="3.30.160.100">
    <property type="entry name" value="Ribosome hibernation promotion factor-like"/>
    <property type="match status" value="1"/>
</dbReference>
<comment type="function">
    <text evidence="4">Required for dimerization of active 70S ribosomes into 100S ribosomes in stationary phase; 100S ribosomes are translationally inactive and sometimes present during exponential growth.</text>
</comment>
<dbReference type="PATRIC" id="fig|83552.4.peg.1187"/>
<feature type="domain" description="Sigma 54 modulation/S30EA ribosomal protein C-terminal" evidence="5">
    <location>
        <begin position="155"/>
        <end position="209"/>
    </location>
</feature>
<dbReference type="Gene3D" id="3.30.505.50">
    <property type="entry name" value="Sigma 54 modulation/S30EA ribosomal protein, C-terminal domain"/>
    <property type="match status" value="1"/>
</dbReference>
<evidence type="ECO:0000256" key="1">
    <source>
        <dbReference type="ARBA" id="ARBA00022845"/>
    </source>
</evidence>
<dbReference type="GO" id="GO:0022627">
    <property type="term" value="C:cytosolic small ribosomal subunit"/>
    <property type="evidence" value="ECO:0007669"/>
    <property type="project" value="TreeGrafter"/>
</dbReference>
<protein>
    <recommendedName>
        <fullName evidence="3 4">Ribosome hibernation promoting factor</fullName>
        <shortName evidence="4">HPF</shortName>
    </recommendedName>
</protein>
<dbReference type="InterPro" id="IPR038416">
    <property type="entry name" value="Ribosom_S30AE_C_sf"/>
</dbReference>
<dbReference type="AlphaFoldDB" id="A0A0C1C236"/>
<sequence length="214" mass="24992">MLMNRSKVKIDESVQPYNITVTGRHVLVTEAMKNYAIEKVSKIDRLSHRIIDVIITMDIQKLEHRVDIVLKVDHIKIKSHAVCDDMYVSIDKAVDKLERQLLKYKSRIRDHQAKKLTVVDMKVNVYQAPGQEELSDVNEQIEDESQRRLEENYKPRHILSSETIPLKILTNEEAIMKMELSGDAFLIFRSENDMKLKVIYRKSDQNYGIIEPEA</sequence>
<accession>A0A0C1C236</accession>
<evidence type="ECO:0000256" key="3">
    <source>
        <dbReference type="ARBA" id="ARBA00041148"/>
    </source>
</evidence>
<comment type="subcellular location">
    <subcellularLocation>
        <location evidence="4">Cytoplasm</location>
    </subcellularLocation>
</comment>
<proteinExistence type="inferred from homology"/>
<dbReference type="GO" id="GO:0043024">
    <property type="term" value="F:ribosomal small subunit binding"/>
    <property type="evidence" value="ECO:0007669"/>
    <property type="project" value="TreeGrafter"/>
</dbReference>
<dbReference type="InterPro" id="IPR034694">
    <property type="entry name" value="HPF_long/plastid"/>
</dbReference>
<reference evidence="6 7" key="1">
    <citation type="journal article" date="2014" name="Mol. Biol. Evol.">
        <title>Massive expansion of Ubiquitination-related gene families within the Chlamydiae.</title>
        <authorList>
            <person name="Domman D."/>
            <person name="Collingro A."/>
            <person name="Lagkouvardos I."/>
            <person name="Gehre L."/>
            <person name="Weinmaier T."/>
            <person name="Rattei T."/>
            <person name="Subtil A."/>
            <person name="Horn M."/>
        </authorList>
    </citation>
    <scope>NUCLEOTIDE SEQUENCE [LARGE SCALE GENOMIC DNA]</scope>
    <source>
        <strain evidence="6 7">OEW1</strain>
    </source>
</reference>
<dbReference type="Pfam" id="PF16321">
    <property type="entry name" value="Ribosom_S30AE_C"/>
    <property type="match status" value="1"/>
</dbReference>
<comment type="subunit">
    <text evidence="2">Associates exclusively with 100S ribosomes, which are dimers of 70S ribosomes.</text>
</comment>
<evidence type="ECO:0000313" key="6">
    <source>
        <dbReference type="EMBL" id="KIA77656.1"/>
    </source>
</evidence>
<organism evidence="6 7">
    <name type="scientific">Parachlamydia acanthamoebae</name>
    <dbReference type="NCBI Taxonomy" id="83552"/>
    <lineage>
        <taxon>Bacteria</taxon>
        <taxon>Pseudomonadati</taxon>
        <taxon>Chlamydiota</taxon>
        <taxon>Chlamydiia</taxon>
        <taxon>Parachlamydiales</taxon>
        <taxon>Parachlamydiaceae</taxon>
        <taxon>Parachlamydia</taxon>
    </lineage>
</organism>
<dbReference type="Pfam" id="PF02482">
    <property type="entry name" value="Ribosomal_S30AE"/>
    <property type="match status" value="1"/>
</dbReference>
<evidence type="ECO:0000313" key="7">
    <source>
        <dbReference type="Proteomes" id="UP000031307"/>
    </source>
</evidence>